<evidence type="ECO:0000256" key="4">
    <source>
        <dbReference type="ARBA" id="ARBA00022946"/>
    </source>
</evidence>
<comment type="similarity">
    <text evidence="2">Belongs to the AIM9 family.</text>
</comment>
<evidence type="ECO:0000256" key="1">
    <source>
        <dbReference type="ARBA" id="ARBA00004173"/>
    </source>
</evidence>
<feature type="compositionally biased region" description="Basic and acidic residues" evidence="7">
    <location>
        <begin position="414"/>
        <end position="424"/>
    </location>
</feature>
<evidence type="ECO:0000256" key="7">
    <source>
        <dbReference type="SAM" id="MobiDB-lite"/>
    </source>
</evidence>
<dbReference type="GO" id="GO:0005739">
    <property type="term" value="C:mitochondrion"/>
    <property type="evidence" value="ECO:0007669"/>
    <property type="project" value="UniProtKB-SubCell"/>
</dbReference>
<feature type="compositionally biased region" description="Polar residues" evidence="7">
    <location>
        <begin position="1"/>
        <end position="14"/>
    </location>
</feature>
<dbReference type="EMBL" id="JANKHO010001192">
    <property type="protein sequence ID" value="KAJ3503060.1"/>
    <property type="molecule type" value="Genomic_DNA"/>
</dbReference>
<dbReference type="AlphaFoldDB" id="A0A9W8MSL6"/>
<dbReference type="InterPro" id="IPR011009">
    <property type="entry name" value="Kinase-like_dom_sf"/>
</dbReference>
<evidence type="ECO:0000256" key="2">
    <source>
        <dbReference type="ARBA" id="ARBA00005543"/>
    </source>
</evidence>
<keyword evidence="5" id="KW-0496">Mitochondrion</keyword>
<dbReference type="PANTHER" id="PTHR36091">
    <property type="entry name" value="ALTERED INHERITANCE OF MITOCHONDRIA PROTEIN 9, MITOCHONDRIAL"/>
    <property type="match status" value="1"/>
</dbReference>
<sequence length="575" mass="64944">MRYTTQPNTPQTFPSGWEETFTASSPTPTEKQLIQTPSMSDEDYEHFRLDIDTRALVYTAMHAFDMPAIPDIANSSSGSFHRIFCITFHHPTSEGLEFNVTAWVPLPHARIPGRVETTVAMMSFACHLRGIPTPEIYAWNAETGNLVGALYILMEWAEGTAPWLLWEDYTKTEKVQFLGELANHHGKFAEPIHTFEGFGSIYFAKEDDAHHHSLQDIGAYRLGPFIPGPIATHSRGISKWPQSTSPSLRGFWIQLWEHEVKCITDVHGVERSAIVPEKGGQTLGDPATISEFLDVAAALRVLIDNCALPDPEQHPSLYAPCLVPTDYAFRNMLIDRETHKVSQFLDWDDAYVLPFFLCSYYPEDICHTDGVGSDGWDTGCFRFLPLNEEGDVPDEESPSPVTKNVPDLSADKMGNPEDEAKEHDADSEEDEDSFVEAEEDGNESEPESAEEPSEDNESVNPSTNAEDKENEEDHRQRVRDTRLRRGYERLLAEHDPRFASDGFWTKREDPMKINHLVMQGFDFIHPRFRLPCQTPRLFTDFAKYPLVICPSTSTPVVFAAEHPSAAAVHEEVVTW</sequence>
<dbReference type="Proteomes" id="UP001148786">
    <property type="component" value="Unassembled WGS sequence"/>
</dbReference>
<feature type="compositionally biased region" description="Basic and acidic residues" evidence="7">
    <location>
        <begin position="465"/>
        <end position="481"/>
    </location>
</feature>
<evidence type="ECO:0000256" key="5">
    <source>
        <dbReference type="ARBA" id="ARBA00023128"/>
    </source>
</evidence>
<name>A0A9W8MSL6_9AGAR</name>
<organism evidence="8 9">
    <name type="scientific">Agrocybe chaxingu</name>
    <dbReference type="NCBI Taxonomy" id="84603"/>
    <lineage>
        <taxon>Eukaryota</taxon>
        <taxon>Fungi</taxon>
        <taxon>Dikarya</taxon>
        <taxon>Basidiomycota</taxon>
        <taxon>Agaricomycotina</taxon>
        <taxon>Agaricomycetes</taxon>
        <taxon>Agaricomycetidae</taxon>
        <taxon>Agaricales</taxon>
        <taxon>Agaricineae</taxon>
        <taxon>Strophariaceae</taxon>
        <taxon>Agrocybe</taxon>
    </lineage>
</organism>
<evidence type="ECO:0000313" key="9">
    <source>
        <dbReference type="Proteomes" id="UP001148786"/>
    </source>
</evidence>
<dbReference type="SUPFAM" id="SSF56112">
    <property type="entry name" value="Protein kinase-like (PK-like)"/>
    <property type="match status" value="1"/>
</dbReference>
<gene>
    <name evidence="8" type="ORF">NLJ89_g8602</name>
</gene>
<evidence type="ECO:0000313" key="8">
    <source>
        <dbReference type="EMBL" id="KAJ3503060.1"/>
    </source>
</evidence>
<dbReference type="InterPro" id="IPR051035">
    <property type="entry name" value="Mito_inheritance_9"/>
</dbReference>
<proteinExistence type="inferred from homology"/>
<keyword evidence="4" id="KW-0809">Transit peptide</keyword>
<feature type="compositionally biased region" description="Polar residues" evidence="7">
    <location>
        <begin position="21"/>
        <end position="30"/>
    </location>
</feature>
<dbReference type="OrthoDB" id="10003767at2759"/>
<feature type="region of interest" description="Disordered" evidence="7">
    <location>
        <begin position="387"/>
        <end position="481"/>
    </location>
</feature>
<reference evidence="8" key="1">
    <citation type="submission" date="2022-07" db="EMBL/GenBank/DDBJ databases">
        <title>Genome Sequence of Agrocybe chaxingu.</title>
        <authorList>
            <person name="Buettner E."/>
        </authorList>
    </citation>
    <scope>NUCLEOTIDE SEQUENCE</scope>
    <source>
        <strain evidence="8">MP-N11</strain>
    </source>
</reference>
<feature type="compositionally biased region" description="Acidic residues" evidence="7">
    <location>
        <begin position="425"/>
        <end position="457"/>
    </location>
</feature>
<feature type="region of interest" description="Disordered" evidence="7">
    <location>
        <begin position="1"/>
        <end position="30"/>
    </location>
</feature>
<comment type="caution">
    <text evidence="8">The sequence shown here is derived from an EMBL/GenBank/DDBJ whole genome shotgun (WGS) entry which is preliminary data.</text>
</comment>
<feature type="compositionally biased region" description="Acidic residues" evidence="7">
    <location>
        <begin position="388"/>
        <end position="397"/>
    </location>
</feature>
<accession>A0A9W8MSL6</accession>
<protein>
    <recommendedName>
        <fullName evidence="3">Altered inheritance of mitochondria protein 9, mitochondrial</fullName>
    </recommendedName>
    <alternativeName>
        <fullName evidence="6">Found in mitochondrial proteome protein 29</fullName>
    </alternativeName>
</protein>
<dbReference type="PANTHER" id="PTHR36091:SF1">
    <property type="entry name" value="ALTERED INHERITANCE OF MITOCHONDRIA PROTEIN 9, MITOCHONDRIAL"/>
    <property type="match status" value="1"/>
</dbReference>
<keyword evidence="9" id="KW-1185">Reference proteome</keyword>
<evidence type="ECO:0000256" key="3">
    <source>
        <dbReference type="ARBA" id="ARBA00016197"/>
    </source>
</evidence>
<evidence type="ECO:0000256" key="6">
    <source>
        <dbReference type="ARBA" id="ARBA00031849"/>
    </source>
</evidence>
<comment type="subcellular location">
    <subcellularLocation>
        <location evidence="1">Mitochondrion</location>
    </subcellularLocation>
</comment>